<dbReference type="Proteomes" id="UP000694001">
    <property type="component" value="Chromosome"/>
</dbReference>
<sequence length="169" mass="17841">MFYIGREARWDNTFTIGGSTYGPFANTSGISMLFGGTEAPQQLANASINPRLIEFSFTTPNDTVTNGSNPGQAFAPEFWSAVYTCDLSEANLATSCAWGTGSTASSGNTLILALDDGGGGRDDNHDDLVMVIRISNGRFETPVPEPATLGPLGAGLIGLGFVARRRRRA</sequence>
<dbReference type="InterPro" id="IPR013424">
    <property type="entry name" value="Ice-binding_C"/>
</dbReference>
<dbReference type="Pfam" id="PF07589">
    <property type="entry name" value="PEP-CTERM"/>
    <property type="match status" value="1"/>
</dbReference>
<keyword evidence="3" id="KW-1185">Reference proteome</keyword>
<dbReference type="AlphaFoldDB" id="A0A975U0M0"/>
<proteinExistence type="predicted"/>
<evidence type="ECO:0000313" key="2">
    <source>
        <dbReference type="EMBL" id="QXM23578.1"/>
    </source>
</evidence>
<dbReference type="EMBL" id="CP076448">
    <property type="protein sequence ID" value="QXM23578.1"/>
    <property type="molecule type" value="Genomic_DNA"/>
</dbReference>
<organism evidence="2 3">
    <name type="scientific">Elioraea tepida</name>
    <dbReference type="NCBI Taxonomy" id="2843330"/>
    <lineage>
        <taxon>Bacteria</taxon>
        <taxon>Pseudomonadati</taxon>
        <taxon>Pseudomonadota</taxon>
        <taxon>Alphaproteobacteria</taxon>
        <taxon>Acetobacterales</taxon>
        <taxon>Elioraeaceae</taxon>
        <taxon>Elioraea</taxon>
    </lineage>
</organism>
<feature type="domain" description="Ice-binding protein C-terminal" evidence="1">
    <location>
        <begin position="142"/>
        <end position="166"/>
    </location>
</feature>
<protein>
    <submittedName>
        <fullName evidence="2">PEP-CTERM sorting domain-containing protein</fullName>
    </submittedName>
</protein>
<evidence type="ECO:0000259" key="1">
    <source>
        <dbReference type="Pfam" id="PF07589"/>
    </source>
</evidence>
<gene>
    <name evidence="2" type="ORF">KO353_09600</name>
</gene>
<dbReference type="NCBIfam" id="TIGR02595">
    <property type="entry name" value="PEP_CTERM"/>
    <property type="match status" value="1"/>
</dbReference>
<name>A0A975U0M0_9PROT</name>
<dbReference type="KEGG" id="elio:KO353_09600"/>
<reference evidence="2" key="1">
    <citation type="submission" date="2021-06" db="EMBL/GenBank/DDBJ databases">
        <title>Elioraea tepida, sp. nov., a moderately thermophilic aerobic anoxygenic phototrophic bacterium isolated from an alkaline siliceous hot spring mat community in Yellowstone National Park, WY, USA.</title>
        <authorList>
            <person name="Saini M.K."/>
            <person name="Yoshida S."/>
            <person name="Sebastian A."/>
            <person name="Hirose S."/>
            <person name="Hara E."/>
            <person name="Tamaki H."/>
            <person name="Soulier N.T."/>
            <person name="Albert I."/>
            <person name="Hanada S."/>
            <person name="Bryant D.A."/>
            <person name="Tank M."/>
        </authorList>
    </citation>
    <scope>NUCLEOTIDE SEQUENCE</scope>
    <source>
        <strain evidence="2">MS-P2</strain>
    </source>
</reference>
<dbReference type="RefSeq" id="WP_218284445.1">
    <property type="nucleotide sequence ID" value="NZ_CP076448.1"/>
</dbReference>
<evidence type="ECO:0000313" key="3">
    <source>
        <dbReference type="Proteomes" id="UP000694001"/>
    </source>
</evidence>
<accession>A0A975U0M0</accession>